<keyword evidence="4" id="KW-0234">DNA repair</keyword>
<keyword evidence="5" id="KW-0742">SOS response</keyword>
<dbReference type="Pfam" id="PF11799">
    <property type="entry name" value="IMS_C"/>
    <property type="match status" value="1"/>
</dbReference>
<dbReference type="EMBL" id="MEWA01000032">
    <property type="protein sequence ID" value="OGC68793.1"/>
    <property type="molecule type" value="Genomic_DNA"/>
</dbReference>
<dbReference type="Gene3D" id="3.40.1170.60">
    <property type="match status" value="1"/>
</dbReference>
<gene>
    <name evidence="7" type="ORF">A2415_05445</name>
</gene>
<dbReference type="Gene3D" id="3.30.70.270">
    <property type="match status" value="1"/>
</dbReference>
<dbReference type="PANTHER" id="PTHR11076">
    <property type="entry name" value="DNA REPAIR POLYMERASE UMUC / TRANSFERASE FAMILY MEMBER"/>
    <property type="match status" value="1"/>
</dbReference>
<dbReference type="GO" id="GO:0003684">
    <property type="term" value="F:damaged DNA binding"/>
    <property type="evidence" value="ECO:0007669"/>
    <property type="project" value="InterPro"/>
</dbReference>
<dbReference type="SUPFAM" id="SSF56672">
    <property type="entry name" value="DNA/RNA polymerases"/>
    <property type="match status" value="1"/>
</dbReference>
<comment type="similarity">
    <text evidence="1">Belongs to the DNA polymerase type-Y family.</text>
</comment>
<organism evidence="7 8">
    <name type="scientific">candidate division WWE3 bacterium RIFOXYC1_FULL_39_7</name>
    <dbReference type="NCBI Taxonomy" id="1802643"/>
    <lineage>
        <taxon>Bacteria</taxon>
        <taxon>Katanobacteria</taxon>
    </lineage>
</organism>
<dbReference type="PANTHER" id="PTHR11076:SF34">
    <property type="entry name" value="PROTEIN UMUC"/>
    <property type="match status" value="1"/>
</dbReference>
<dbReference type="AlphaFoldDB" id="A0A1F4WIQ4"/>
<comment type="caution">
    <text evidence="7">The sequence shown here is derived from an EMBL/GenBank/DDBJ whole genome shotgun (WGS) entry which is preliminary data.</text>
</comment>
<reference evidence="7 8" key="1">
    <citation type="journal article" date="2016" name="Nat. Commun.">
        <title>Thousands of microbial genomes shed light on interconnected biogeochemical processes in an aquifer system.</title>
        <authorList>
            <person name="Anantharaman K."/>
            <person name="Brown C.T."/>
            <person name="Hug L.A."/>
            <person name="Sharon I."/>
            <person name="Castelle C.J."/>
            <person name="Probst A.J."/>
            <person name="Thomas B.C."/>
            <person name="Singh A."/>
            <person name="Wilkins M.J."/>
            <person name="Karaoz U."/>
            <person name="Brodie E.L."/>
            <person name="Williams K.H."/>
            <person name="Hubbard S.S."/>
            <person name="Banfield J.F."/>
        </authorList>
    </citation>
    <scope>NUCLEOTIDE SEQUENCE [LARGE SCALE GENOMIC DNA]</scope>
</reference>
<dbReference type="InterPro" id="IPR043502">
    <property type="entry name" value="DNA/RNA_pol_sf"/>
</dbReference>
<dbReference type="Gene3D" id="3.30.1490.100">
    <property type="entry name" value="DNA polymerase, Y-family, little finger domain"/>
    <property type="match status" value="1"/>
</dbReference>
<dbReference type="PROSITE" id="PS50173">
    <property type="entry name" value="UMUC"/>
    <property type="match status" value="1"/>
</dbReference>
<feature type="domain" description="UmuC" evidence="6">
    <location>
        <begin position="1"/>
        <end position="186"/>
    </location>
</feature>
<evidence type="ECO:0000256" key="3">
    <source>
        <dbReference type="ARBA" id="ARBA00023199"/>
    </source>
</evidence>
<dbReference type="InterPro" id="IPR036775">
    <property type="entry name" value="DNA_pol_Y-fam_lit_finger_sf"/>
</dbReference>
<protein>
    <recommendedName>
        <fullName evidence="6">UmuC domain-containing protein</fullName>
    </recommendedName>
</protein>
<dbReference type="InterPro" id="IPR017961">
    <property type="entry name" value="DNA_pol_Y-fam_little_finger"/>
</dbReference>
<dbReference type="CDD" id="cd01700">
    <property type="entry name" value="PolY_Pol_V_umuC"/>
    <property type="match status" value="1"/>
</dbReference>
<evidence type="ECO:0000256" key="1">
    <source>
        <dbReference type="ARBA" id="ARBA00010945"/>
    </source>
</evidence>
<accession>A0A1F4WIQ4</accession>
<evidence type="ECO:0000313" key="7">
    <source>
        <dbReference type="EMBL" id="OGC68793.1"/>
    </source>
</evidence>
<evidence type="ECO:0000256" key="5">
    <source>
        <dbReference type="ARBA" id="ARBA00023236"/>
    </source>
</evidence>
<dbReference type="GO" id="GO:0006281">
    <property type="term" value="P:DNA repair"/>
    <property type="evidence" value="ECO:0007669"/>
    <property type="project" value="UniProtKB-KW"/>
</dbReference>
<keyword evidence="2" id="KW-0227">DNA damage</keyword>
<dbReference type="InterPro" id="IPR043128">
    <property type="entry name" value="Rev_trsase/Diguanyl_cyclase"/>
</dbReference>
<evidence type="ECO:0000259" key="6">
    <source>
        <dbReference type="PROSITE" id="PS50173"/>
    </source>
</evidence>
<proteinExistence type="inferred from homology"/>
<evidence type="ECO:0000256" key="4">
    <source>
        <dbReference type="ARBA" id="ARBA00023204"/>
    </source>
</evidence>
<dbReference type="InterPro" id="IPR025188">
    <property type="entry name" value="DUF4113"/>
</dbReference>
<dbReference type="GO" id="GO:0005829">
    <property type="term" value="C:cytosol"/>
    <property type="evidence" value="ECO:0007669"/>
    <property type="project" value="TreeGrafter"/>
</dbReference>
<dbReference type="InterPro" id="IPR050116">
    <property type="entry name" value="DNA_polymerase-Y"/>
</dbReference>
<dbReference type="Pfam" id="PF13438">
    <property type="entry name" value="DUF4113"/>
    <property type="match status" value="1"/>
</dbReference>
<dbReference type="GO" id="GO:0003887">
    <property type="term" value="F:DNA-directed DNA polymerase activity"/>
    <property type="evidence" value="ECO:0007669"/>
    <property type="project" value="TreeGrafter"/>
</dbReference>
<dbReference type="SUPFAM" id="SSF100879">
    <property type="entry name" value="Lesion bypass DNA polymerase (Y-family), little finger domain"/>
    <property type="match status" value="1"/>
</dbReference>
<name>A0A1F4WIQ4_UNCKA</name>
<evidence type="ECO:0000313" key="8">
    <source>
        <dbReference type="Proteomes" id="UP000179113"/>
    </source>
</evidence>
<dbReference type="GO" id="GO:0042276">
    <property type="term" value="P:error-prone translesion synthesis"/>
    <property type="evidence" value="ECO:0007669"/>
    <property type="project" value="TreeGrafter"/>
</dbReference>
<keyword evidence="3" id="KW-0741">SOS mutagenesis</keyword>
<dbReference type="GO" id="GO:0009432">
    <property type="term" value="P:SOS response"/>
    <property type="evidence" value="ECO:0007669"/>
    <property type="project" value="UniProtKB-KW"/>
</dbReference>
<sequence>MLADCNNFYVSCERVFNPLLEGRPVAVLSNNDGCIVARSNEVKALGVPMGAPFFEYKKVLTDNNAIVFSSNYELYGDMSGRVMEILSMFTNNIEYYSIDEAFLELTDLHVNDYTEFGRDIRDYIKNCTGIPVSIGIAHTKTLAKAANELAKKNPEFNGVLSLINVAPREVDGLLDKVDVSDIWGIGRQYSKMLRAHNISTAFEFKNALPAFVRQYMTVSGLRTQMELAGTACISLDLEFKTKKGILSSRSFGHAVMELTDLEEAVSSYTALACHKLRAENAVARKISVFIRTSGFRKNDRQYKAFVSQELLDYSDNTGEFIKAAISLLRKAYKRGFKYAKAGVFVTDILSTSAHVPLSLFGTLDKSKKNILGRLVDKINDHYKTDTVFYAACGVAKDWKGKSGQKSKKFTTSWRELLTVG</sequence>
<dbReference type="Proteomes" id="UP000179113">
    <property type="component" value="Unassembled WGS sequence"/>
</dbReference>
<dbReference type="InterPro" id="IPR001126">
    <property type="entry name" value="UmuC"/>
</dbReference>
<evidence type="ECO:0000256" key="2">
    <source>
        <dbReference type="ARBA" id="ARBA00022763"/>
    </source>
</evidence>
<dbReference type="Pfam" id="PF00817">
    <property type="entry name" value="IMS"/>
    <property type="match status" value="1"/>
</dbReference>